<reference evidence="1" key="1">
    <citation type="submission" date="2020-10" db="EMBL/GenBank/DDBJ databases">
        <title>Ca. Dormibacterota MAGs.</title>
        <authorList>
            <person name="Montgomery K."/>
        </authorList>
    </citation>
    <scope>NUCLEOTIDE SEQUENCE [LARGE SCALE GENOMIC DNA]</scope>
    <source>
        <strain evidence="1">SC8812_S17_10</strain>
    </source>
</reference>
<dbReference type="AlphaFoldDB" id="A0A934K371"/>
<dbReference type="RefSeq" id="WP_338200763.1">
    <property type="nucleotide sequence ID" value="NZ_JAEKNR010000090.1"/>
</dbReference>
<comment type="caution">
    <text evidence="1">The sequence shown here is derived from an EMBL/GenBank/DDBJ whole genome shotgun (WGS) entry which is preliminary data.</text>
</comment>
<evidence type="ECO:0000313" key="1">
    <source>
        <dbReference type="EMBL" id="MBJ7598049.1"/>
    </source>
</evidence>
<keyword evidence="2" id="KW-1185">Reference proteome</keyword>
<dbReference type="EMBL" id="JAEKNR010000090">
    <property type="protein sequence ID" value="MBJ7598049.1"/>
    <property type="molecule type" value="Genomic_DNA"/>
</dbReference>
<organism evidence="1 2">
    <name type="scientific">Candidatus Nephthysia bennettiae</name>
    <dbReference type="NCBI Taxonomy" id="3127016"/>
    <lineage>
        <taxon>Bacteria</taxon>
        <taxon>Bacillati</taxon>
        <taxon>Candidatus Dormiibacterota</taxon>
        <taxon>Candidatus Dormibacteria</taxon>
        <taxon>Candidatus Dormibacterales</taxon>
        <taxon>Candidatus Dormibacteraceae</taxon>
        <taxon>Candidatus Nephthysia</taxon>
    </lineage>
</organism>
<evidence type="ECO:0000313" key="2">
    <source>
        <dbReference type="Proteomes" id="UP000612893"/>
    </source>
</evidence>
<proteinExistence type="predicted"/>
<gene>
    <name evidence="1" type="ORF">JF922_08170</name>
</gene>
<accession>A0A934K371</accession>
<name>A0A934K371_9BACT</name>
<dbReference type="Proteomes" id="UP000612893">
    <property type="component" value="Unassembled WGS sequence"/>
</dbReference>
<protein>
    <submittedName>
        <fullName evidence="1">Uncharacterized protein</fullName>
    </submittedName>
</protein>
<sequence>MHQRKSPTFTFRGNIASIDPRVKRQVNVMFHQGASLPGEHPGLEGGGGAVRYMRFTDLEEAIQRRAELESAVHAWIELKSAL</sequence>